<comment type="caution">
    <text evidence="2">The sequence shown here is derived from an EMBL/GenBank/DDBJ whole genome shotgun (WGS) entry which is preliminary data.</text>
</comment>
<evidence type="ECO:0000256" key="1">
    <source>
        <dbReference type="SAM" id="MobiDB-lite"/>
    </source>
</evidence>
<dbReference type="EMBL" id="JAHHUM010001554">
    <property type="protein sequence ID" value="KAK5610579.1"/>
    <property type="molecule type" value="Genomic_DNA"/>
</dbReference>
<organism evidence="2 3">
    <name type="scientific">Crenichthys baileyi</name>
    <name type="common">White River springfish</name>
    <dbReference type="NCBI Taxonomy" id="28760"/>
    <lineage>
        <taxon>Eukaryota</taxon>
        <taxon>Metazoa</taxon>
        <taxon>Chordata</taxon>
        <taxon>Craniata</taxon>
        <taxon>Vertebrata</taxon>
        <taxon>Euteleostomi</taxon>
        <taxon>Actinopterygii</taxon>
        <taxon>Neopterygii</taxon>
        <taxon>Teleostei</taxon>
        <taxon>Neoteleostei</taxon>
        <taxon>Acanthomorphata</taxon>
        <taxon>Ovalentaria</taxon>
        <taxon>Atherinomorphae</taxon>
        <taxon>Cyprinodontiformes</taxon>
        <taxon>Goodeidae</taxon>
        <taxon>Crenichthys</taxon>
    </lineage>
</organism>
<feature type="compositionally biased region" description="Polar residues" evidence="1">
    <location>
        <begin position="259"/>
        <end position="268"/>
    </location>
</feature>
<accession>A0AAV9RNT1</accession>
<feature type="region of interest" description="Disordered" evidence="1">
    <location>
        <begin position="1"/>
        <end position="23"/>
    </location>
</feature>
<reference evidence="2 3" key="1">
    <citation type="submission" date="2021-06" db="EMBL/GenBank/DDBJ databases">
        <authorList>
            <person name="Palmer J.M."/>
        </authorList>
    </citation>
    <scope>NUCLEOTIDE SEQUENCE [LARGE SCALE GENOMIC DNA]</scope>
    <source>
        <strain evidence="2 3">MEX-2019</strain>
        <tissue evidence="2">Muscle</tissue>
    </source>
</reference>
<evidence type="ECO:0000313" key="3">
    <source>
        <dbReference type="Proteomes" id="UP001311232"/>
    </source>
</evidence>
<gene>
    <name evidence="2" type="ORF">CRENBAI_002929</name>
</gene>
<keyword evidence="3" id="KW-1185">Reference proteome</keyword>
<dbReference type="Proteomes" id="UP001311232">
    <property type="component" value="Unassembled WGS sequence"/>
</dbReference>
<protein>
    <submittedName>
        <fullName evidence="2">Uncharacterized protein</fullName>
    </submittedName>
</protein>
<dbReference type="AlphaFoldDB" id="A0AAV9RNT1"/>
<feature type="compositionally biased region" description="Polar residues" evidence="1">
    <location>
        <begin position="276"/>
        <end position="287"/>
    </location>
</feature>
<evidence type="ECO:0000313" key="2">
    <source>
        <dbReference type="EMBL" id="KAK5610579.1"/>
    </source>
</evidence>
<name>A0AAV9RNT1_9TELE</name>
<feature type="region of interest" description="Disordered" evidence="1">
    <location>
        <begin position="121"/>
        <end position="375"/>
    </location>
</feature>
<sequence>MFSAGIRWVPNPVQDSAPTPHLNPRGGPTCQLHALTHGIPRRTKQAGRPAPPPQRSHIPTNAVHSLLMPLSVPTPKALHVHVMKMRREVSGDGEGRTEGAKCFPREPALWLTPIGTSVCRVPTKEGGLGSSTGPKARDNHRAPRTNRKPGPTTPASPRPAQTLKPRFPALTPSPPPEEATNLQRRGASRKGAATTKSAAPLQKKQKTDQPTQRNKNTPHKGGLMTNMPDIPQGRANRAPSTRCCPARHRTAATTRPMGQRNTTHTNTEAAYKPHPAQNNRPTQMRTPSQHRHMHPSIDKQTTSGSRADPATHHPTHHRAQGKDTSPASRRAPQKGHSPYSKEAARNQNLNQKHPDPNDAYPHPSQPPTQTFEQLS</sequence>
<proteinExistence type="predicted"/>